<evidence type="ECO:0000256" key="1">
    <source>
        <dbReference type="SAM" id="Phobius"/>
    </source>
</evidence>
<dbReference type="Proteomes" id="UP001283361">
    <property type="component" value="Unassembled WGS sequence"/>
</dbReference>
<evidence type="ECO:0000313" key="2">
    <source>
        <dbReference type="EMBL" id="KAK3777171.1"/>
    </source>
</evidence>
<dbReference type="AlphaFoldDB" id="A0AAE0ZY79"/>
<name>A0AAE0ZY79_9GAST</name>
<proteinExistence type="predicted"/>
<comment type="caution">
    <text evidence="2">The sequence shown here is derived from an EMBL/GenBank/DDBJ whole genome shotgun (WGS) entry which is preliminary data.</text>
</comment>
<keyword evidence="1" id="KW-0472">Membrane</keyword>
<keyword evidence="3" id="KW-1185">Reference proteome</keyword>
<accession>A0AAE0ZY79</accession>
<reference evidence="2" key="1">
    <citation type="journal article" date="2023" name="G3 (Bethesda)">
        <title>A reference genome for the long-term kleptoplast-retaining sea slug Elysia crispata morphotype clarki.</title>
        <authorList>
            <person name="Eastman K.E."/>
            <person name="Pendleton A.L."/>
            <person name="Shaikh M.A."/>
            <person name="Suttiyut T."/>
            <person name="Ogas R."/>
            <person name="Tomko P."/>
            <person name="Gavelis G."/>
            <person name="Widhalm J.R."/>
            <person name="Wisecaver J.H."/>
        </authorList>
    </citation>
    <scope>NUCLEOTIDE SEQUENCE</scope>
    <source>
        <strain evidence="2">ECLA1</strain>
    </source>
</reference>
<keyword evidence="1" id="KW-1133">Transmembrane helix</keyword>
<protein>
    <submittedName>
        <fullName evidence="2">Uncharacterized protein</fullName>
    </submittedName>
</protein>
<dbReference type="EMBL" id="JAWDGP010003119">
    <property type="protein sequence ID" value="KAK3777171.1"/>
    <property type="molecule type" value="Genomic_DNA"/>
</dbReference>
<organism evidence="2 3">
    <name type="scientific">Elysia crispata</name>
    <name type="common">lettuce slug</name>
    <dbReference type="NCBI Taxonomy" id="231223"/>
    <lineage>
        <taxon>Eukaryota</taxon>
        <taxon>Metazoa</taxon>
        <taxon>Spiralia</taxon>
        <taxon>Lophotrochozoa</taxon>
        <taxon>Mollusca</taxon>
        <taxon>Gastropoda</taxon>
        <taxon>Heterobranchia</taxon>
        <taxon>Euthyneura</taxon>
        <taxon>Panpulmonata</taxon>
        <taxon>Sacoglossa</taxon>
        <taxon>Placobranchoidea</taxon>
        <taxon>Plakobranchidae</taxon>
        <taxon>Elysia</taxon>
    </lineage>
</organism>
<feature type="transmembrane region" description="Helical" evidence="1">
    <location>
        <begin position="29"/>
        <end position="49"/>
    </location>
</feature>
<gene>
    <name evidence="2" type="ORF">RRG08_065191</name>
</gene>
<evidence type="ECO:0000313" key="3">
    <source>
        <dbReference type="Proteomes" id="UP001283361"/>
    </source>
</evidence>
<sequence length="102" mass="10920">MCLSHAPPRADRAASAAGNGSIHHQFGEIALLCLQPCWFLSIFSVSYLITVRAPFTMMDLSMHAVQQTCRTVSDDDGSDAHGRSVLECRVGLSTILVSANGV</sequence>
<keyword evidence="1" id="KW-0812">Transmembrane</keyword>